<dbReference type="Proteomes" id="UP000249204">
    <property type="component" value="Unassembled WGS sequence"/>
</dbReference>
<dbReference type="EMBL" id="QKWW01000006">
    <property type="protein sequence ID" value="PZT57362.1"/>
    <property type="molecule type" value="Genomic_DNA"/>
</dbReference>
<name>A0A2W6NND6_9BACL</name>
<gene>
    <name evidence="1" type="ORF">DN757_01520</name>
</gene>
<reference evidence="1 2" key="1">
    <citation type="submission" date="2018-06" db="EMBL/GenBank/DDBJ databases">
        <title>Isolation of heavy metals resistant Paenibacillus silvae NC2 from Gold-Copper mine in ZiJin, China.</title>
        <authorList>
            <person name="Xu J."/>
            <person name="Mazhar H.S."/>
            <person name="Rensing C."/>
        </authorList>
    </citation>
    <scope>NUCLEOTIDE SEQUENCE [LARGE SCALE GENOMIC DNA]</scope>
    <source>
        <strain evidence="1 2">NC2</strain>
    </source>
</reference>
<evidence type="ECO:0000313" key="2">
    <source>
        <dbReference type="Proteomes" id="UP000249204"/>
    </source>
</evidence>
<evidence type="ECO:0000313" key="1">
    <source>
        <dbReference type="EMBL" id="PZT57362.1"/>
    </source>
</evidence>
<accession>A0A2W6NND6</accession>
<comment type="caution">
    <text evidence="1">The sequence shown here is derived from an EMBL/GenBank/DDBJ whole genome shotgun (WGS) entry which is preliminary data.</text>
</comment>
<dbReference type="RefSeq" id="WP_111268514.1">
    <property type="nucleotide sequence ID" value="NZ_QKWW01000006.1"/>
</dbReference>
<dbReference type="AlphaFoldDB" id="A0A2W6NND6"/>
<organism evidence="1 2">
    <name type="scientific">Paenibacillus silvae</name>
    <dbReference type="NCBI Taxonomy" id="1325358"/>
    <lineage>
        <taxon>Bacteria</taxon>
        <taxon>Bacillati</taxon>
        <taxon>Bacillota</taxon>
        <taxon>Bacilli</taxon>
        <taxon>Bacillales</taxon>
        <taxon>Paenibacillaceae</taxon>
        <taxon>Paenibacillus</taxon>
    </lineage>
</organism>
<protein>
    <submittedName>
        <fullName evidence="1">Uncharacterized protein</fullName>
    </submittedName>
</protein>
<sequence length="151" mass="17705">MKMTAKQVVEMAKDKNELKDDKFNLFYLTHTYDEKQSKVWVKAPYNAETFEVICAYIQYECFELEDGYGMGQEDVLKVLEKFYGCSGTFSVSKEEKKSGIKIDLYENWEIYCGLANDIQNIKTLKREGMNDLLSEFVEEFYVKRIKVTGMN</sequence>
<proteinExistence type="predicted"/>